<reference evidence="4 5" key="1">
    <citation type="submission" date="2019-07" db="EMBL/GenBank/DDBJ databases">
        <title>Allobacillus sp. nov. SKP isolated from shrimp paste of Euphausiacea.</title>
        <authorList>
            <person name="Kanchanasin P."/>
            <person name="Tanasupawat S."/>
            <person name="Shi W."/>
            <person name="Wu L."/>
            <person name="Ma J."/>
        </authorList>
    </citation>
    <scope>NUCLEOTIDE SEQUENCE [LARGE SCALE GENOMIC DNA]</scope>
    <source>
        <strain evidence="4 5">SKP4-8</strain>
    </source>
</reference>
<keyword evidence="5" id="KW-1185">Reference proteome</keyword>
<evidence type="ECO:0000259" key="3">
    <source>
        <dbReference type="PROSITE" id="PS51494"/>
    </source>
</evidence>
<dbReference type="EC" id="3.4.21.116" evidence="4"/>
<keyword evidence="1" id="KW-0645">Protease</keyword>
<dbReference type="SMART" id="SM00228">
    <property type="entry name" value="PDZ"/>
    <property type="match status" value="1"/>
</dbReference>
<evidence type="ECO:0000256" key="1">
    <source>
        <dbReference type="ARBA" id="ARBA00022825"/>
    </source>
</evidence>
<organism evidence="4 5">
    <name type="scientific">Allobacillus salarius</name>
    <dbReference type="NCBI Taxonomy" id="1955272"/>
    <lineage>
        <taxon>Bacteria</taxon>
        <taxon>Bacillati</taxon>
        <taxon>Bacillota</taxon>
        <taxon>Bacilli</taxon>
        <taxon>Bacillales</taxon>
        <taxon>Bacillaceae</taxon>
        <taxon>Allobacillus</taxon>
    </lineage>
</organism>
<protein>
    <submittedName>
        <fullName evidence="4">SpoIVB peptidase</fullName>
        <ecNumber evidence="4">3.4.21.116</ecNumber>
    </submittedName>
</protein>
<dbReference type="InterPro" id="IPR014219">
    <property type="entry name" value="SpoIVB"/>
</dbReference>
<proteinExistence type="predicted"/>
<name>A0A556PTD7_9BACI</name>
<dbReference type="InterPro" id="IPR001478">
    <property type="entry name" value="PDZ"/>
</dbReference>
<accession>A0A556PTD7</accession>
<dbReference type="Pfam" id="PF13180">
    <property type="entry name" value="PDZ_2"/>
    <property type="match status" value="1"/>
</dbReference>
<dbReference type="Proteomes" id="UP000316425">
    <property type="component" value="Unassembled WGS sequence"/>
</dbReference>
<dbReference type="GO" id="GO:0008236">
    <property type="term" value="F:serine-type peptidase activity"/>
    <property type="evidence" value="ECO:0007669"/>
    <property type="project" value="UniProtKB-KW"/>
</dbReference>
<dbReference type="RefSeq" id="WP_144087411.1">
    <property type="nucleotide sequence ID" value="NZ_VMHE01000001.1"/>
</dbReference>
<dbReference type="InterPro" id="IPR008763">
    <property type="entry name" value="Peptidase_S55"/>
</dbReference>
<dbReference type="Gene3D" id="2.30.42.10">
    <property type="match status" value="1"/>
</dbReference>
<dbReference type="EMBL" id="VMHE01000001">
    <property type="protein sequence ID" value="TSJ67652.1"/>
    <property type="molecule type" value="Genomic_DNA"/>
</dbReference>
<dbReference type="InterPro" id="IPR036034">
    <property type="entry name" value="PDZ_sf"/>
</dbReference>
<dbReference type="InterPro" id="IPR009003">
    <property type="entry name" value="Peptidase_S1_PA"/>
</dbReference>
<dbReference type="SUPFAM" id="SSF50494">
    <property type="entry name" value="Trypsin-like serine proteases"/>
    <property type="match status" value="1"/>
</dbReference>
<dbReference type="OrthoDB" id="9765242at2"/>
<keyword evidence="1" id="KW-0720">Serine protease</keyword>
<dbReference type="AlphaFoldDB" id="A0A556PTD7"/>
<evidence type="ECO:0000313" key="5">
    <source>
        <dbReference type="Proteomes" id="UP000316425"/>
    </source>
</evidence>
<dbReference type="NCBIfam" id="TIGR02860">
    <property type="entry name" value="spore_IV_B"/>
    <property type="match status" value="1"/>
</dbReference>
<evidence type="ECO:0000313" key="4">
    <source>
        <dbReference type="EMBL" id="TSJ67652.1"/>
    </source>
</evidence>
<sequence>MIRSRVTLFMILLVSFITPFASGTIILAENQPTVTHVIPGGQSVGVQLHTSGVVVAGFSEIKTSDGEISPAKQSGLQVGDIIIRVNQAKIENMSEFTSLLERMTEKSDTVELMVKRKENIFPINLKPYEIDDELKLGLFIKDATAGIGTMTFYDPKFQKYGALGHRITDQHSKKPMDIYNGKIVRSQVTSINKGENGVPGEKKARFSMKDSSLGTIQKNSDFGIFGKITKGSELFSQKKPIPVASSDEVKKGKAKIYTVIEGDEVETFDVEIISSKPSQKAATKGMIIKVTDERLLKKTGGIVQGMSGSPIIQDGKLVGAITHVFLNDSKSGYGVHVEWMLNEAGLQIADKQTALAS</sequence>
<comment type="caution">
    <text evidence="4">The sequence shown here is derived from an EMBL/GenBank/DDBJ whole genome shotgun (WGS) entry which is preliminary data.</text>
</comment>
<keyword evidence="4" id="KW-0378">Hydrolase</keyword>
<dbReference type="Pfam" id="PF05580">
    <property type="entry name" value="Peptidase_S55"/>
    <property type="match status" value="1"/>
</dbReference>
<feature type="domain" description="Peptidase S55" evidence="3">
    <location>
        <begin position="114"/>
        <end position="356"/>
    </location>
</feature>
<dbReference type="PROSITE" id="PS51494">
    <property type="entry name" value="SPOIVB"/>
    <property type="match status" value="1"/>
</dbReference>
<gene>
    <name evidence="4" type="primary">spoIVB</name>
    <name evidence="4" type="ORF">FPQ13_00860</name>
</gene>
<dbReference type="PROSITE" id="PS50106">
    <property type="entry name" value="PDZ"/>
    <property type="match status" value="1"/>
</dbReference>
<feature type="domain" description="PDZ" evidence="2">
    <location>
        <begin position="41"/>
        <end position="118"/>
    </location>
</feature>
<dbReference type="SUPFAM" id="SSF50156">
    <property type="entry name" value="PDZ domain-like"/>
    <property type="match status" value="1"/>
</dbReference>
<evidence type="ECO:0000259" key="2">
    <source>
        <dbReference type="PROSITE" id="PS50106"/>
    </source>
</evidence>